<dbReference type="InterPro" id="IPR013083">
    <property type="entry name" value="Znf_RING/FYVE/PHD"/>
</dbReference>
<feature type="domain" description="RING-type" evidence="6">
    <location>
        <begin position="245"/>
        <end position="290"/>
    </location>
</feature>
<evidence type="ECO:0000313" key="8">
    <source>
        <dbReference type="Proteomes" id="UP000499080"/>
    </source>
</evidence>
<keyword evidence="3" id="KW-0862">Zinc</keyword>
<dbReference type="InterPro" id="IPR017907">
    <property type="entry name" value="Znf_RING_CS"/>
</dbReference>
<keyword evidence="2 4" id="KW-0863">Zinc-finger</keyword>
<dbReference type="PANTHER" id="PTHR23041:SF78">
    <property type="entry name" value="E3 UBIQUITIN-PROTEIN LIGASE RNF4"/>
    <property type="match status" value="1"/>
</dbReference>
<dbReference type="InterPro" id="IPR047134">
    <property type="entry name" value="RNF4"/>
</dbReference>
<dbReference type="Proteomes" id="UP000499080">
    <property type="component" value="Unassembled WGS sequence"/>
</dbReference>
<keyword evidence="1" id="KW-0479">Metal-binding</keyword>
<organism evidence="7 8">
    <name type="scientific">Araneus ventricosus</name>
    <name type="common">Orbweaver spider</name>
    <name type="synonym">Epeira ventricosa</name>
    <dbReference type="NCBI Taxonomy" id="182803"/>
    <lineage>
        <taxon>Eukaryota</taxon>
        <taxon>Metazoa</taxon>
        <taxon>Ecdysozoa</taxon>
        <taxon>Arthropoda</taxon>
        <taxon>Chelicerata</taxon>
        <taxon>Arachnida</taxon>
        <taxon>Araneae</taxon>
        <taxon>Araneomorphae</taxon>
        <taxon>Entelegynae</taxon>
        <taxon>Araneoidea</taxon>
        <taxon>Araneidae</taxon>
        <taxon>Araneus</taxon>
    </lineage>
</organism>
<evidence type="ECO:0000256" key="2">
    <source>
        <dbReference type="ARBA" id="ARBA00022771"/>
    </source>
</evidence>
<evidence type="ECO:0000256" key="5">
    <source>
        <dbReference type="SAM" id="MobiDB-lite"/>
    </source>
</evidence>
<reference evidence="7 8" key="1">
    <citation type="journal article" date="2019" name="Sci. Rep.">
        <title>Orb-weaving spider Araneus ventricosus genome elucidates the spidroin gene catalogue.</title>
        <authorList>
            <person name="Kono N."/>
            <person name="Nakamura H."/>
            <person name="Ohtoshi R."/>
            <person name="Moran D.A.P."/>
            <person name="Shinohara A."/>
            <person name="Yoshida Y."/>
            <person name="Fujiwara M."/>
            <person name="Mori M."/>
            <person name="Tomita M."/>
            <person name="Arakawa K."/>
        </authorList>
    </citation>
    <scope>NUCLEOTIDE SEQUENCE [LARGE SCALE GENOMIC DNA]</scope>
</reference>
<feature type="region of interest" description="Disordered" evidence="5">
    <location>
        <begin position="50"/>
        <end position="76"/>
    </location>
</feature>
<name>A0A4Y2FJI4_ARAVE</name>
<dbReference type="InterPro" id="IPR001841">
    <property type="entry name" value="Znf_RING"/>
</dbReference>
<dbReference type="EMBL" id="BGPR01000956">
    <property type="protein sequence ID" value="GBM41197.1"/>
    <property type="molecule type" value="Genomic_DNA"/>
</dbReference>
<evidence type="ECO:0000313" key="7">
    <source>
        <dbReference type="EMBL" id="GBM41197.1"/>
    </source>
</evidence>
<protein>
    <recommendedName>
        <fullName evidence="6">RING-type domain-containing protein</fullName>
    </recommendedName>
</protein>
<proteinExistence type="predicted"/>
<dbReference type="PANTHER" id="PTHR23041">
    <property type="entry name" value="RING FINGER DOMAIN-CONTAINING"/>
    <property type="match status" value="1"/>
</dbReference>
<evidence type="ECO:0000256" key="1">
    <source>
        <dbReference type="ARBA" id="ARBA00022723"/>
    </source>
</evidence>
<dbReference type="GO" id="GO:0008270">
    <property type="term" value="F:zinc ion binding"/>
    <property type="evidence" value="ECO:0007669"/>
    <property type="project" value="UniProtKB-KW"/>
</dbReference>
<gene>
    <name evidence="7" type="ORF">AVEN_10240_1</name>
</gene>
<keyword evidence="8" id="KW-1185">Reference proteome</keyword>
<evidence type="ECO:0000259" key="6">
    <source>
        <dbReference type="PROSITE" id="PS50089"/>
    </source>
</evidence>
<dbReference type="Pfam" id="PF13639">
    <property type="entry name" value="zf-RING_2"/>
    <property type="match status" value="1"/>
</dbReference>
<dbReference type="PROSITE" id="PS50089">
    <property type="entry name" value="ZF_RING_2"/>
    <property type="match status" value="1"/>
</dbReference>
<dbReference type="OrthoDB" id="6437603at2759"/>
<evidence type="ECO:0000256" key="4">
    <source>
        <dbReference type="PROSITE-ProRule" id="PRU00175"/>
    </source>
</evidence>
<dbReference type="PROSITE" id="PS00518">
    <property type="entry name" value="ZF_RING_1"/>
    <property type="match status" value="1"/>
</dbReference>
<dbReference type="Gene3D" id="3.30.40.10">
    <property type="entry name" value="Zinc/RING finger domain, C3HC4 (zinc finger)"/>
    <property type="match status" value="1"/>
</dbReference>
<accession>A0A4Y2FJI4</accession>
<dbReference type="SUPFAM" id="SSF57850">
    <property type="entry name" value="RING/U-box"/>
    <property type="match status" value="1"/>
</dbReference>
<dbReference type="AlphaFoldDB" id="A0A4Y2FJI4"/>
<comment type="caution">
    <text evidence="7">The sequence shown here is derived from an EMBL/GenBank/DDBJ whole genome shotgun (WGS) entry which is preliminary data.</text>
</comment>
<evidence type="ECO:0000256" key="3">
    <source>
        <dbReference type="ARBA" id="ARBA00022833"/>
    </source>
</evidence>
<dbReference type="SMART" id="SM00184">
    <property type="entry name" value="RING"/>
    <property type="match status" value="1"/>
</dbReference>
<sequence length="303" mass="33167">MNENNIPVTNEASVITSFSQSSYPNDIIDLTEINDSDECEVTSSCSVIVSNNSVNPQQPGSKPVRNRRRKNSNSSTDDSICILYEKIQPPPDIEVVNEVIIDDSGVNESANNDLLSIPIPPVIMGSYTENSDTEFQQIPPLFPEISSGRTDSSSRSISFSFDVPIRALQQAPHHSTLPSCKYATVHKRPSIPISVVAPRPVALQRISLPTTEVPLSSKTLPDNLQSHGSDLKMSNIEDKVPKIQCGICLDGPDEIAASGRNFTSTNCGHVFCNECIATSLKNFKKCPKCRKKVTSKQIHPLYL</sequence>